<dbReference type="Proteomes" id="UP000827092">
    <property type="component" value="Unassembled WGS sequence"/>
</dbReference>
<dbReference type="AlphaFoldDB" id="A0AAV6VQ50"/>
<protein>
    <submittedName>
        <fullName evidence="1">Uncharacterized protein</fullName>
    </submittedName>
</protein>
<evidence type="ECO:0000313" key="2">
    <source>
        <dbReference type="Proteomes" id="UP000827092"/>
    </source>
</evidence>
<reference evidence="1 2" key="1">
    <citation type="journal article" date="2022" name="Nat. Ecol. Evol.">
        <title>A masculinizing supergene underlies an exaggerated male reproductive morph in a spider.</title>
        <authorList>
            <person name="Hendrickx F."/>
            <person name="De Corte Z."/>
            <person name="Sonet G."/>
            <person name="Van Belleghem S.M."/>
            <person name="Kostlbacher S."/>
            <person name="Vangestel C."/>
        </authorList>
    </citation>
    <scope>NUCLEOTIDE SEQUENCE [LARGE SCALE GENOMIC DNA]</scope>
    <source>
        <strain evidence="1">W744_W776</strain>
    </source>
</reference>
<proteinExistence type="predicted"/>
<organism evidence="1 2">
    <name type="scientific">Oedothorax gibbosus</name>
    <dbReference type="NCBI Taxonomy" id="931172"/>
    <lineage>
        <taxon>Eukaryota</taxon>
        <taxon>Metazoa</taxon>
        <taxon>Ecdysozoa</taxon>
        <taxon>Arthropoda</taxon>
        <taxon>Chelicerata</taxon>
        <taxon>Arachnida</taxon>
        <taxon>Araneae</taxon>
        <taxon>Araneomorphae</taxon>
        <taxon>Entelegynae</taxon>
        <taxon>Araneoidea</taxon>
        <taxon>Linyphiidae</taxon>
        <taxon>Erigoninae</taxon>
        <taxon>Oedothorax</taxon>
    </lineage>
</organism>
<comment type="caution">
    <text evidence="1">The sequence shown here is derived from an EMBL/GenBank/DDBJ whole genome shotgun (WGS) entry which is preliminary data.</text>
</comment>
<accession>A0AAV6VQ50</accession>
<evidence type="ECO:0000313" key="1">
    <source>
        <dbReference type="EMBL" id="KAG8198625.1"/>
    </source>
</evidence>
<name>A0AAV6VQ50_9ARAC</name>
<sequence length="116" mass="12702">MRKRNQLFKNNFKKINLLSQKGIQNPLYKYSIEKISNTSHSAKPSLRASQLRYGSVAEHTAHSLRAGCQAAPPIALGADLRAPRDNLSPSCSSLAAIARGRMASKEAPIREKMVGN</sequence>
<keyword evidence="2" id="KW-1185">Reference proteome</keyword>
<gene>
    <name evidence="1" type="ORF">JTE90_026522</name>
</gene>
<dbReference type="EMBL" id="JAFNEN010000038">
    <property type="protein sequence ID" value="KAG8198625.1"/>
    <property type="molecule type" value="Genomic_DNA"/>
</dbReference>